<evidence type="ECO:0000313" key="3">
    <source>
        <dbReference type="EMBL" id="MOY43025.1"/>
    </source>
</evidence>
<feature type="domain" description="G-patch" evidence="2">
    <location>
        <begin position="65"/>
        <end position="107"/>
    </location>
</feature>
<dbReference type="Pfam" id="PF01585">
    <property type="entry name" value="G-patch"/>
    <property type="match status" value="1"/>
</dbReference>
<reference evidence="3" key="1">
    <citation type="submission" date="2019-04" db="EMBL/GenBank/DDBJ databases">
        <title>An insight into the mialome of Ixodes scapularis.</title>
        <authorList>
            <person name="Ribeiro J.M."/>
            <person name="Mather T.N."/>
            <person name="Karim S."/>
        </authorList>
    </citation>
    <scope>NUCLEOTIDE SEQUENCE</scope>
</reference>
<dbReference type="EMBL" id="GHJT01009054">
    <property type="protein sequence ID" value="MOY43025.1"/>
    <property type="molecule type" value="Transcribed_RNA"/>
</dbReference>
<accession>A0A4D5S1F4</accession>
<feature type="compositionally biased region" description="Basic residues" evidence="1">
    <location>
        <begin position="284"/>
        <end position="293"/>
    </location>
</feature>
<evidence type="ECO:0000256" key="1">
    <source>
        <dbReference type="SAM" id="MobiDB-lite"/>
    </source>
</evidence>
<dbReference type="InterPro" id="IPR050656">
    <property type="entry name" value="PINX1"/>
</dbReference>
<dbReference type="OrthoDB" id="29523at2759"/>
<feature type="compositionally biased region" description="Basic and acidic residues" evidence="1">
    <location>
        <begin position="224"/>
        <end position="240"/>
    </location>
</feature>
<dbReference type="VEuPathDB" id="VectorBase:ISCP_006863"/>
<feature type="compositionally biased region" description="Basic and acidic residues" evidence="1">
    <location>
        <begin position="519"/>
        <end position="534"/>
    </location>
</feature>
<feature type="compositionally biased region" description="Basic residues" evidence="1">
    <location>
        <begin position="484"/>
        <end position="493"/>
    </location>
</feature>
<dbReference type="PANTHER" id="PTHR23149:SF27">
    <property type="entry name" value="PIN2_TERF1-INTERACTING TELOMERASE INHIBITOR 1"/>
    <property type="match status" value="1"/>
</dbReference>
<dbReference type="InterPro" id="IPR000467">
    <property type="entry name" value="G_patch_dom"/>
</dbReference>
<feature type="compositionally biased region" description="Basic and acidic residues" evidence="1">
    <location>
        <begin position="294"/>
        <end position="303"/>
    </location>
</feature>
<feature type="region of interest" description="Disordered" evidence="1">
    <location>
        <begin position="468"/>
        <end position="561"/>
    </location>
</feature>
<protein>
    <submittedName>
        <fullName evidence="3">Putative myosin i</fullName>
    </submittedName>
</protein>
<sequence length="677" mass="75494">MIFIVESRLMLSLFCFSWFLHIHVAAWFVPCASSRSVTHISSSLFPRQLWVRTMKSREENGYLYGKRLLQGMGWSEGKGLGKHEDGIKEFIKVKKKMNTKGIGFNGVDDRWIEHQEAFDDLLATLNGGKPPEDQQQLSSIEERSRRLGGRVHYSKFLRGKDLSQKKQKDIDAIIIKRKRDKVADDANLEETGEEARAQEFPNTHTSNMSYQEYFARRMKDLKAAQGKEVEEPGSPEREGVTQDFSAKTRSKSKSRKLQPEDTSEPEVTKEPSNDESTAEAEVARRKRQKKKRAAAADECREEALGEGDVVSVTKQATEEGSCDGKHRKLRLSDPDSVWVEKEAPVDGSHCDKRKKGKQFVEGDVTSTEARKARKVVQRAVGNDIGTLRSACADFSRENLDTARQSEFRHRKERKVLETIDGVCGSDKVASWEEGKKGAVGNDRVIADDGAIDNGGAICTDETIGNAAVIGSGGEIGNSIDENRKKRKKAKRKRAETEGKNEGNEAEENKEGDTPMPKCENTKKKAKMDGCRPDKETEETVVDENSESEVDETMEPPRNNGAKAVERTPLKLLKHKKKASPIVKKGKVPRMNADKAGHLAQWIVESPEASRAADRLAMGNKALLASRFRNLLLREHRGSNWALIPGYGSPAWMEKCTALLALTLREQEEAKAGEGTTG</sequence>
<proteinExistence type="predicted"/>
<dbReference type="PROSITE" id="PS50174">
    <property type="entry name" value="G_PATCH"/>
    <property type="match status" value="1"/>
</dbReference>
<dbReference type="SMART" id="SM00443">
    <property type="entry name" value="G_patch"/>
    <property type="match status" value="1"/>
</dbReference>
<dbReference type="AlphaFoldDB" id="A0A4D5S1F4"/>
<feature type="compositionally biased region" description="Basic and acidic residues" evidence="1">
    <location>
        <begin position="494"/>
        <end position="512"/>
    </location>
</feature>
<feature type="region of interest" description="Disordered" evidence="1">
    <location>
        <begin position="185"/>
        <end position="206"/>
    </location>
</feature>
<name>A0A4D5S1F4_IXOSC</name>
<dbReference type="GO" id="GO:0003676">
    <property type="term" value="F:nucleic acid binding"/>
    <property type="evidence" value="ECO:0007669"/>
    <property type="project" value="InterPro"/>
</dbReference>
<organism evidence="3">
    <name type="scientific">Ixodes scapularis</name>
    <name type="common">Black-legged tick</name>
    <name type="synonym">Deer tick</name>
    <dbReference type="NCBI Taxonomy" id="6945"/>
    <lineage>
        <taxon>Eukaryota</taxon>
        <taxon>Metazoa</taxon>
        <taxon>Ecdysozoa</taxon>
        <taxon>Arthropoda</taxon>
        <taxon>Chelicerata</taxon>
        <taxon>Arachnida</taxon>
        <taxon>Acari</taxon>
        <taxon>Parasitiformes</taxon>
        <taxon>Ixodida</taxon>
        <taxon>Ixodoidea</taxon>
        <taxon>Ixodidae</taxon>
        <taxon>Ixodinae</taxon>
        <taxon>Ixodes</taxon>
    </lineage>
</organism>
<feature type="compositionally biased region" description="Acidic residues" evidence="1">
    <location>
        <begin position="535"/>
        <end position="553"/>
    </location>
</feature>
<dbReference type="PANTHER" id="PTHR23149">
    <property type="entry name" value="G PATCH DOMAIN CONTAINING PROTEIN"/>
    <property type="match status" value="1"/>
</dbReference>
<feature type="region of interest" description="Disordered" evidence="1">
    <location>
        <begin position="224"/>
        <end position="309"/>
    </location>
</feature>
<evidence type="ECO:0000259" key="2">
    <source>
        <dbReference type="PROSITE" id="PS50174"/>
    </source>
</evidence>